<name>A0A0C9T2D5_SPHS4</name>
<gene>
    <name evidence="4" type="ORF">M422DRAFT_276599</name>
</gene>
<feature type="compositionally biased region" description="Basic and acidic residues" evidence="2">
    <location>
        <begin position="96"/>
        <end position="115"/>
    </location>
</feature>
<keyword evidence="5" id="KW-1185">Reference proteome</keyword>
<evidence type="ECO:0000313" key="4">
    <source>
        <dbReference type="EMBL" id="KIJ22918.1"/>
    </source>
</evidence>
<keyword evidence="1" id="KW-0862">Zinc</keyword>
<dbReference type="OrthoDB" id="2691415at2759"/>
<evidence type="ECO:0000259" key="3">
    <source>
        <dbReference type="PROSITE" id="PS50158"/>
    </source>
</evidence>
<feature type="compositionally biased region" description="Low complexity" evidence="2">
    <location>
        <begin position="432"/>
        <end position="442"/>
    </location>
</feature>
<feature type="region of interest" description="Disordered" evidence="2">
    <location>
        <begin position="351"/>
        <end position="399"/>
    </location>
</feature>
<dbReference type="InterPro" id="IPR001878">
    <property type="entry name" value="Znf_CCHC"/>
</dbReference>
<proteinExistence type="predicted"/>
<accession>A0A0C9T2D5</accession>
<feature type="domain" description="CCHC-type" evidence="3">
    <location>
        <begin position="412"/>
        <end position="425"/>
    </location>
</feature>
<dbReference type="PANTHER" id="PTHR15503:SF22">
    <property type="entry name" value="TRANSPOSON TY3-I GAG POLYPROTEIN"/>
    <property type="match status" value="1"/>
</dbReference>
<dbReference type="InterPro" id="IPR032567">
    <property type="entry name" value="RTL1-rel"/>
</dbReference>
<feature type="region of interest" description="Disordered" evidence="2">
    <location>
        <begin position="1"/>
        <end position="203"/>
    </location>
</feature>
<feature type="compositionally biased region" description="Basic and acidic residues" evidence="2">
    <location>
        <begin position="452"/>
        <end position="467"/>
    </location>
</feature>
<evidence type="ECO:0000313" key="5">
    <source>
        <dbReference type="Proteomes" id="UP000054279"/>
    </source>
</evidence>
<keyword evidence="1" id="KW-0479">Metal-binding</keyword>
<feature type="region of interest" description="Disordered" evidence="2">
    <location>
        <begin position="432"/>
        <end position="469"/>
    </location>
</feature>
<sequence>MSGKPAPFRYSSTPPPKETARDRRDHYEKSRGKVVEPLAKEPHKKRTPQVDTPTMSSTITMATVHEVNTSEEEHIQEEIDNEQLQSRTPMPVAGPSHDKGKQRAEPACDLMRDPNDSDPSSDSPSLEPERRKKKRHRKKKPKDSDSDDSGDDSDPSSSDDDRQRRKCKKRKHHHCHSNTDDDSDSDEDRVKKGAKIQDLDTFDGSNPEKLSSFFVSMRADGTALENFEPAVMADYPSREVTPLYLLYWEEFVYELQEHFGPVDMEEDTEEDLEDLKMTTNHRVTKYFVAFAKYKARTQFNNRGYYRIVKNMLPDHILDDLAKIWPKPKTYESLCQVVLQIDQCYWQTRHEESRRKARWGPTTSSTSTSTNNANSSNNSGSKSNKSRTLNNSKSKTTTVTVTNTSRHIDVGLCIVCGLKGHIAKDCNKARWNNNQASGSGSNNRPAPKARASNTEEKPNTDDKAKAKDSTSGLNASALSNFNSLTIMLTFESIPAPVYTLVDLGSKHCFVESKFVKAHSIPTYSIDPLLLSLFDGSINSVITEATDLKITFPSGETTSMMFYVTTLDSSCVAVLGHNWLTRYNLLIDWVLGSISFWTPINGLSKASSNVHAASTSVKQPLGQPCFVSVDSATPIPQAMTSTSSIPVKPSISFVNATAYMRAPKMEGSQCFTINLEDPEL</sequence>
<feature type="compositionally biased region" description="Basic residues" evidence="2">
    <location>
        <begin position="164"/>
        <end position="176"/>
    </location>
</feature>
<dbReference type="CDD" id="cd00303">
    <property type="entry name" value="retropepsin_like"/>
    <property type="match status" value="1"/>
</dbReference>
<feature type="compositionally biased region" description="Polar residues" evidence="2">
    <location>
        <begin position="49"/>
        <end position="61"/>
    </location>
</feature>
<dbReference type="EMBL" id="KN837880">
    <property type="protein sequence ID" value="KIJ22918.1"/>
    <property type="molecule type" value="Genomic_DNA"/>
</dbReference>
<feature type="compositionally biased region" description="Basic residues" evidence="2">
    <location>
        <begin position="131"/>
        <end position="141"/>
    </location>
</feature>
<dbReference type="AlphaFoldDB" id="A0A0C9T2D5"/>
<feature type="compositionally biased region" description="Basic and acidic residues" evidence="2">
    <location>
        <begin position="188"/>
        <end position="198"/>
    </location>
</feature>
<dbReference type="Proteomes" id="UP000054279">
    <property type="component" value="Unassembled WGS sequence"/>
</dbReference>
<keyword evidence="1" id="KW-0863">Zinc-finger</keyword>
<feature type="compositionally biased region" description="Basic and acidic residues" evidence="2">
    <location>
        <begin position="18"/>
        <end position="41"/>
    </location>
</feature>
<dbReference type="Pfam" id="PF08284">
    <property type="entry name" value="RVP_2"/>
    <property type="match status" value="1"/>
</dbReference>
<dbReference type="InterPro" id="IPR021109">
    <property type="entry name" value="Peptidase_aspartic_dom_sf"/>
</dbReference>
<dbReference type="Gene3D" id="2.40.70.10">
    <property type="entry name" value="Acid Proteases"/>
    <property type="match status" value="1"/>
</dbReference>
<evidence type="ECO:0000256" key="2">
    <source>
        <dbReference type="SAM" id="MobiDB-lite"/>
    </source>
</evidence>
<feature type="compositionally biased region" description="Acidic residues" evidence="2">
    <location>
        <begin position="145"/>
        <end position="158"/>
    </location>
</feature>
<organism evidence="4 5">
    <name type="scientific">Sphaerobolus stellatus (strain SS14)</name>
    <dbReference type="NCBI Taxonomy" id="990650"/>
    <lineage>
        <taxon>Eukaryota</taxon>
        <taxon>Fungi</taxon>
        <taxon>Dikarya</taxon>
        <taxon>Basidiomycota</taxon>
        <taxon>Agaricomycotina</taxon>
        <taxon>Agaricomycetes</taxon>
        <taxon>Phallomycetidae</taxon>
        <taxon>Geastrales</taxon>
        <taxon>Sphaerobolaceae</taxon>
        <taxon>Sphaerobolus</taxon>
    </lineage>
</organism>
<dbReference type="PANTHER" id="PTHR15503">
    <property type="entry name" value="LDOC1 RELATED"/>
    <property type="match status" value="1"/>
</dbReference>
<evidence type="ECO:0000256" key="1">
    <source>
        <dbReference type="PROSITE-ProRule" id="PRU00047"/>
    </source>
</evidence>
<reference evidence="4 5" key="1">
    <citation type="submission" date="2014-06" db="EMBL/GenBank/DDBJ databases">
        <title>Evolutionary Origins and Diversification of the Mycorrhizal Mutualists.</title>
        <authorList>
            <consortium name="DOE Joint Genome Institute"/>
            <consortium name="Mycorrhizal Genomics Consortium"/>
            <person name="Kohler A."/>
            <person name="Kuo A."/>
            <person name="Nagy L.G."/>
            <person name="Floudas D."/>
            <person name="Copeland A."/>
            <person name="Barry K.W."/>
            <person name="Cichocki N."/>
            <person name="Veneault-Fourrey C."/>
            <person name="LaButti K."/>
            <person name="Lindquist E.A."/>
            <person name="Lipzen A."/>
            <person name="Lundell T."/>
            <person name="Morin E."/>
            <person name="Murat C."/>
            <person name="Riley R."/>
            <person name="Ohm R."/>
            <person name="Sun H."/>
            <person name="Tunlid A."/>
            <person name="Henrissat B."/>
            <person name="Grigoriev I.V."/>
            <person name="Hibbett D.S."/>
            <person name="Martin F."/>
        </authorList>
    </citation>
    <scope>NUCLEOTIDE SEQUENCE [LARGE SCALE GENOMIC DNA]</scope>
    <source>
        <strain evidence="4 5">SS14</strain>
    </source>
</reference>
<protein>
    <recommendedName>
        <fullName evidence="3">CCHC-type domain-containing protein</fullName>
    </recommendedName>
</protein>
<dbReference type="HOGENOM" id="CLU_026031_1_0_1"/>
<dbReference type="GO" id="GO:0008270">
    <property type="term" value="F:zinc ion binding"/>
    <property type="evidence" value="ECO:0007669"/>
    <property type="project" value="UniProtKB-KW"/>
</dbReference>
<dbReference type="PROSITE" id="PS50158">
    <property type="entry name" value="ZF_CCHC"/>
    <property type="match status" value="1"/>
</dbReference>
<feature type="compositionally biased region" description="Low complexity" evidence="2">
    <location>
        <begin position="361"/>
        <end position="399"/>
    </location>
</feature>
<dbReference type="GO" id="GO:0003676">
    <property type="term" value="F:nucleic acid binding"/>
    <property type="evidence" value="ECO:0007669"/>
    <property type="project" value="InterPro"/>
</dbReference>